<dbReference type="Gene3D" id="3.30.565.40">
    <property type="entry name" value="Fervidobacterium nodosum Rt17-B1 like"/>
    <property type="match status" value="1"/>
</dbReference>
<protein>
    <submittedName>
        <fullName evidence="4">DUF3298 and DUF4163 domain-containing protein</fullName>
    </submittedName>
</protein>
<dbReference type="InterPro" id="IPR021729">
    <property type="entry name" value="DUF3298"/>
</dbReference>
<feature type="chain" id="PRO_5047446369" evidence="1">
    <location>
        <begin position="24"/>
        <end position="414"/>
    </location>
</feature>
<evidence type="ECO:0000259" key="3">
    <source>
        <dbReference type="Pfam" id="PF13739"/>
    </source>
</evidence>
<feature type="domain" description="DUF3298" evidence="2">
    <location>
        <begin position="315"/>
        <end position="391"/>
    </location>
</feature>
<evidence type="ECO:0000313" key="5">
    <source>
        <dbReference type="Proteomes" id="UP000618931"/>
    </source>
</evidence>
<dbReference type="InterPro" id="IPR037126">
    <property type="entry name" value="PdaC/RsiV-like_sf"/>
</dbReference>
<comment type="caution">
    <text evidence="4">The sequence shown here is derived from an EMBL/GenBank/DDBJ whole genome shotgun (WGS) entry which is preliminary data.</text>
</comment>
<dbReference type="EMBL" id="JADQDM010000002">
    <property type="protein sequence ID" value="MBF9220454.1"/>
    <property type="molecule type" value="Genomic_DNA"/>
</dbReference>
<feature type="signal peptide" evidence="1">
    <location>
        <begin position="1"/>
        <end position="23"/>
    </location>
</feature>
<keyword evidence="5" id="KW-1185">Reference proteome</keyword>
<proteinExistence type="predicted"/>
<dbReference type="PROSITE" id="PS51257">
    <property type="entry name" value="PROKAR_LIPOPROTEIN"/>
    <property type="match status" value="1"/>
</dbReference>
<dbReference type="Pfam" id="PF11738">
    <property type="entry name" value="DUF3298"/>
    <property type="match status" value="1"/>
</dbReference>
<dbReference type="InterPro" id="IPR025303">
    <property type="entry name" value="PdaC"/>
</dbReference>
<organism evidence="4 5">
    <name type="scientific">Hymenobacter ruricola</name>
    <dbReference type="NCBI Taxonomy" id="2791023"/>
    <lineage>
        <taxon>Bacteria</taxon>
        <taxon>Pseudomonadati</taxon>
        <taxon>Bacteroidota</taxon>
        <taxon>Cytophagia</taxon>
        <taxon>Cytophagales</taxon>
        <taxon>Hymenobacteraceae</taxon>
        <taxon>Hymenobacter</taxon>
    </lineage>
</organism>
<reference evidence="4 5" key="1">
    <citation type="submission" date="2020-11" db="EMBL/GenBank/DDBJ databases">
        <authorList>
            <person name="Kim M.K."/>
        </authorList>
    </citation>
    <scope>NUCLEOTIDE SEQUENCE [LARGE SCALE GENOMIC DNA]</scope>
    <source>
        <strain evidence="4 5">BT662</strain>
    </source>
</reference>
<dbReference type="Gene3D" id="3.90.640.20">
    <property type="entry name" value="Heat-shock cognate protein, ATPase"/>
    <property type="match status" value="1"/>
</dbReference>
<dbReference type="Proteomes" id="UP000618931">
    <property type="component" value="Unassembled WGS sequence"/>
</dbReference>
<name>A0ABS0I1K2_9BACT</name>
<evidence type="ECO:0000259" key="2">
    <source>
        <dbReference type="Pfam" id="PF11738"/>
    </source>
</evidence>
<accession>A0ABS0I1K2</accession>
<dbReference type="RefSeq" id="WP_196291909.1">
    <property type="nucleotide sequence ID" value="NZ_JADQDM010000002.1"/>
</dbReference>
<dbReference type="Pfam" id="PF13739">
    <property type="entry name" value="PdaC"/>
    <property type="match status" value="1"/>
</dbReference>
<feature type="domain" description="Deacetylase PdaC" evidence="3">
    <location>
        <begin position="226"/>
        <end position="296"/>
    </location>
</feature>
<gene>
    <name evidence="4" type="ORF">I2H31_05005</name>
</gene>
<evidence type="ECO:0000256" key="1">
    <source>
        <dbReference type="SAM" id="SignalP"/>
    </source>
</evidence>
<evidence type="ECO:0000313" key="4">
    <source>
        <dbReference type="EMBL" id="MBF9220454.1"/>
    </source>
</evidence>
<sequence>MNRSILLWAAPLLLALSACPSKKTDKAQSTTAPAPVPADYRQPGYVQYRGQLTGAADSVTLHLTISPAVPGDAAVGGISGYYLGADGEPHELQQVSEVRPQPDSLVLAYYDRAVRDADGNEREIRWRLRRQPDGRLVGTAGGQAVQLRPVRPVLALAVRSFADSVAAFPTKTPSPYGHVGLQGLEPVGNSRVGQAVAANLRRLLRGDSLPNRPVPDLARLWQQQRADFSKYYQEDAAELAKDMAPDSTATAADSTEDYSPSLRYQSQSSASVICEQGDLLSLRILDYSYSGGAHGSFGSTVRSFDLRTGRVLAFNDIFRPEARTRLLPLLEKGVRRTLGIGDNERLDSQLMDNEIRLTTNVCLTPGGVLFMYGPYEIAAYALGEIPVYIPLAELRPLLREGLPLPGAGTGVAKR</sequence>
<keyword evidence="1" id="KW-0732">Signal</keyword>